<dbReference type="InterPro" id="IPR051675">
    <property type="entry name" value="Endo/Exo/Phosphatase_dom_1"/>
</dbReference>
<keyword evidence="2" id="KW-0238">DNA-binding</keyword>
<keyword evidence="3" id="KW-1185">Reference proteome</keyword>
<dbReference type="Proteomes" id="UP000663207">
    <property type="component" value="Chromosome"/>
</dbReference>
<dbReference type="SUPFAM" id="SSF47781">
    <property type="entry name" value="RuvA domain 2-like"/>
    <property type="match status" value="1"/>
</dbReference>
<dbReference type="SMART" id="SM00278">
    <property type="entry name" value="HhH1"/>
    <property type="match status" value="2"/>
</dbReference>
<evidence type="ECO:0000313" key="3">
    <source>
        <dbReference type="Proteomes" id="UP000663207"/>
    </source>
</evidence>
<dbReference type="NCBIfam" id="TIGR00426">
    <property type="entry name" value="competence protein ComEA helix-hairpin-helix repeat region"/>
    <property type="match status" value="1"/>
</dbReference>
<name>A0ABX7R5W0_9GAMM</name>
<dbReference type="GO" id="GO:0003677">
    <property type="term" value="F:DNA binding"/>
    <property type="evidence" value="ECO:0007669"/>
    <property type="project" value="UniProtKB-KW"/>
</dbReference>
<evidence type="ECO:0000313" key="2">
    <source>
        <dbReference type="EMBL" id="QSX38488.1"/>
    </source>
</evidence>
<protein>
    <submittedName>
        <fullName evidence="2">ComEA family DNA-binding protein</fullName>
    </submittedName>
</protein>
<reference evidence="2 3" key="1">
    <citation type="submission" date="2021-03" db="EMBL/GenBank/DDBJ databases">
        <title>Novel species identification of genus Shewanella.</title>
        <authorList>
            <person name="Liu G."/>
            <person name="Zhang Q."/>
        </authorList>
    </citation>
    <scope>NUCLEOTIDE SEQUENCE [LARGE SCALE GENOMIC DNA]</scope>
    <source>
        <strain evidence="2 3">FJAT-52962</strain>
    </source>
</reference>
<evidence type="ECO:0000259" key="1">
    <source>
        <dbReference type="SMART" id="SM00278"/>
    </source>
</evidence>
<feature type="domain" description="Helix-hairpin-helix DNA-binding motif class 1" evidence="1">
    <location>
        <begin position="101"/>
        <end position="120"/>
    </location>
</feature>
<dbReference type="InterPro" id="IPR010994">
    <property type="entry name" value="RuvA_2-like"/>
</dbReference>
<dbReference type="InterPro" id="IPR003583">
    <property type="entry name" value="Hlx-hairpin-Hlx_DNA-bd_motif"/>
</dbReference>
<dbReference type="PANTHER" id="PTHR21180">
    <property type="entry name" value="ENDONUCLEASE/EXONUCLEASE/PHOSPHATASE FAMILY DOMAIN-CONTAINING PROTEIN 1"/>
    <property type="match status" value="1"/>
</dbReference>
<dbReference type="Gene3D" id="1.10.150.280">
    <property type="entry name" value="AF1531-like domain"/>
    <property type="match status" value="1"/>
</dbReference>
<dbReference type="Pfam" id="PF12836">
    <property type="entry name" value="HHH_3"/>
    <property type="match status" value="1"/>
</dbReference>
<organism evidence="2 3">
    <name type="scientific">Shewanella sedimentimangrovi</name>
    <dbReference type="NCBI Taxonomy" id="2814293"/>
    <lineage>
        <taxon>Bacteria</taxon>
        <taxon>Pseudomonadati</taxon>
        <taxon>Pseudomonadota</taxon>
        <taxon>Gammaproteobacteria</taxon>
        <taxon>Alteromonadales</taxon>
        <taxon>Shewanellaceae</taxon>
        <taxon>Shewanella</taxon>
    </lineage>
</organism>
<accession>A0ABX7R5W0</accession>
<dbReference type="InterPro" id="IPR004509">
    <property type="entry name" value="Competence_ComEA_HhH"/>
</dbReference>
<feature type="domain" description="Helix-hairpin-helix DNA-binding motif class 1" evidence="1">
    <location>
        <begin position="71"/>
        <end position="90"/>
    </location>
</feature>
<sequence>MAKEKDTRPWVINRNVKEKPMKPMLLCSILALTLGGPMAIAGEGETNKVPEAAVMAKVNTSKVNINTATEAELQLLKGVGPAKAKAIIEYRNQYGRFSTVDDLANVSGIGLKLVESNRDIISL</sequence>
<gene>
    <name evidence="2" type="ORF">JYB85_06655</name>
</gene>
<dbReference type="EMBL" id="CP071502">
    <property type="protein sequence ID" value="QSX38488.1"/>
    <property type="molecule type" value="Genomic_DNA"/>
</dbReference>
<dbReference type="PANTHER" id="PTHR21180:SF32">
    <property type="entry name" value="ENDONUCLEASE_EXONUCLEASE_PHOSPHATASE FAMILY DOMAIN-CONTAINING PROTEIN 1"/>
    <property type="match status" value="1"/>
</dbReference>
<proteinExistence type="predicted"/>